<evidence type="ECO:0000313" key="8">
    <source>
        <dbReference type="Proteomes" id="UP001054846"/>
    </source>
</evidence>
<dbReference type="SMART" id="SM00100">
    <property type="entry name" value="cNMP"/>
    <property type="match status" value="1"/>
</dbReference>
<dbReference type="InterPro" id="IPR003594">
    <property type="entry name" value="HATPase_dom"/>
</dbReference>
<dbReference type="Pfam" id="PF00027">
    <property type="entry name" value="cNMP_binding"/>
    <property type="match status" value="1"/>
</dbReference>
<evidence type="ECO:0000256" key="1">
    <source>
        <dbReference type="ARBA" id="ARBA00000085"/>
    </source>
</evidence>
<keyword evidence="3" id="KW-0418">Kinase</keyword>
<feature type="domain" description="Histidine kinase" evidence="6">
    <location>
        <begin position="283"/>
        <end position="460"/>
    </location>
</feature>
<dbReference type="Gene3D" id="1.10.287.130">
    <property type="match status" value="1"/>
</dbReference>
<dbReference type="RefSeq" id="WP_230842734.1">
    <property type="nucleotide sequence ID" value="NZ_CP063845.1"/>
</dbReference>
<dbReference type="SUPFAM" id="SSF51206">
    <property type="entry name" value="cAMP-binding domain-like"/>
    <property type="match status" value="1"/>
</dbReference>
<dbReference type="CDD" id="cd00038">
    <property type="entry name" value="CAP_ED"/>
    <property type="match status" value="1"/>
</dbReference>
<keyword evidence="3" id="KW-0808">Transferase</keyword>
<dbReference type="PROSITE" id="PS50042">
    <property type="entry name" value="CNMP_BINDING_3"/>
    <property type="match status" value="1"/>
</dbReference>
<dbReference type="InterPro" id="IPR014710">
    <property type="entry name" value="RmlC-like_jellyroll"/>
</dbReference>
<dbReference type="Pfam" id="PF02518">
    <property type="entry name" value="HATPase_c"/>
    <property type="match status" value="1"/>
</dbReference>
<dbReference type="InterPro" id="IPR000595">
    <property type="entry name" value="cNMP-bd_dom"/>
</dbReference>
<dbReference type="InterPro" id="IPR005467">
    <property type="entry name" value="His_kinase_dom"/>
</dbReference>
<dbReference type="PRINTS" id="PR00344">
    <property type="entry name" value="BCTRLSENSOR"/>
</dbReference>
<keyword evidence="8" id="KW-1185">Reference proteome</keyword>
<sequence length="468" mass="50715">MLHDPQQLQLFPKLSAEELKRLGEHGHEVDLAPGQVIFQEGELVSRFFVVLQGQVQVTKRVDGQDQLLTVHQPGEFTGEISMVTGGPSRATGRSLGVSRVLAIEPEAFKQILAECSQGAAVILAAMAGRATELEGQMRQQEKLAALGKLAAGLAHELNNPAAAGRRAAQQLREALASVQTRLLGLCEGLFAPQERDLLVALQKAAIGHAACAPRLDPLDQSDREESLGEWLEARGIANAWEAAPTLVAAGLDPDKLAPLAEGCTPEAFGEALHWLVETLTLTELVNQVDQSTGRISQLVKAIKSYSYMDQAPLQEIDVHEGLDNTLTILHHKLKYGITVHRQYAPDLPRIFAHGSELNQVWTNLIDNAAFAMRGKGELTIRTAPGPDTVHIEITDNGPGIPAEIQTRIFEPFFTTKGVGEGSGLGLDIARRIVVKHHHGAIRVTSKPGETRFSICLPVRQPKQQPGEK</sequence>
<accession>A0ABY3PPG4</accession>
<evidence type="ECO:0000313" key="7">
    <source>
        <dbReference type="EMBL" id="UFP95509.1"/>
    </source>
</evidence>
<dbReference type="InterPro" id="IPR004358">
    <property type="entry name" value="Sig_transdc_His_kin-like_C"/>
</dbReference>
<protein>
    <recommendedName>
        <fullName evidence="2">histidine kinase</fullName>
        <ecNumber evidence="2">2.7.13.3</ecNumber>
    </recommendedName>
</protein>
<dbReference type="Gene3D" id="2.60.120.10">
    <property type="entry name" value="Jelly Rolls"/>
    <property type="match status" value="1"/>
</dbReference>
<evidence type="ECO:0000259" key="5">
    <source>
        <dbReference type="PROSITE" id="PS50042"/>
    </source>
</evidence>
<dbReference type="InterPro" id="IPR018490">
    <property type="entry name" value="cNMP-bd_dom_sf"/>
</dbReference>
<reference evidence="7 8" key="1">
    <citation type="journal article" date="2021" name="Genome Biol. Evol.">
        <title>Complete Genome Sequencing of a Novel Gloeobacter Species from a Waterfall Cave in Mexico.</title>
        <authorList>
            <person name="Saw J.H."/>
            <person name="Cardona T."/>
            <person name="Montejano G."/>
        </authorList>
    </citation>
    <scope>NUCLEOTIDE SEQUENCE [LARGE SCALE GENOMIC DNA]</scope>
    <source>
        <strain evidence="7">MG652769</strain>
    </source>
</reference>
<dbReference type="SMART" id="SM00387">
    <property type="entry name" value="HATPase_c"/>
    <property type="match status" value="1"/>
</dbReference>
<dbReference type="Gene3D" id="3.30.565.10">
    <property type="entry name" value="Histidine kinase-like ATPase, C-terminal domain"/>
    <property type="match status" value="1"/>
</dbReference>
<name>A0ABY3PPG4_9CYAN</name>
<keyword evidence="4" id="KW-0902">Two-component regulatory system</keyword>
<gene>
    <name evidence="7" type="ORF">ISF26_04470</name>
</gene>
<dbReference type="SUPFAM" id="SSF55874">
    <property type="entry name" value="ATPase domain of HSP90 chaperone/DNA topoisomerase II/histidine kinase"/>
    <property type="match status" value="1"/>
</dbReference>
<dbReference type="PANTHER" id="PTHR43065">
    <property type="entry name" value="SENSOR HISTIDINE KINASE"/>
    <property type="match status" value="1"/>
</dbReference>
<dbReference type="PROSITE" id="PS50109">
    <property type="entry name" value="HIS_KIN"/>
    <property type="match status" value="1"/>
</dbReference>
<evidence type="ECO:0000256" key="2">
    <source>
        <dbReference type="ARBA" id="ARBA00012438"/>
    </source>
</evidence>
<organism evidence="7 8">
    <name type="scientific">Gloeobacter morelensis MG652769</name>
    <dbReference type="NCBI Taxonomy" id="2781736"/>
    <lineage>
        <taxon>Bacteria</taxon>
        <taxon>Bacillati</taxon>
        <taxon>Cyanobacteriota</taxon>
        <taxon>Cyanophyceae</taxon>
        <taxon>Gloeobacterales</taxon>
        <taxon>Gloeobacteraceae</taxon>
        <taxon>Gloeobacter</taxon>
        <taxon>Gloeobacter morelensis</taxon>
    </lineage>
</organism>
<feature type="domain" description="Cyclic nucleotide-binding" evidence="5">
    <location>
        <begin position="10"/>
        <end position="117"/>
    </location>
</feature>
<evidence type="ECO:0000256" key="3">
    <source>
        <dbReference type="ARBA" id="ARBA00022777"/>
    </source>
</evidence>
<comment type="catalytic activity">
    <reaction evidence="1">
        <text>ATP + protein L-histidine = ADP + protein N-phospho-L-histidine.</text>
        <dbReference type="EC" id="2.7.13.3"/>
    </reaction>
</comment>
<proteinExistence type="predicted"/>
<dbReference type="PANTHER" id="PTHR43065:SF48">
    <property type="entry name" value="HISTIDINE KINASE"/>
    <property type="match status" value="1"/>
</dbReference>
<dbReference type="EMBL" id="CP063845">
    <property type="protein sequence ID" value="UFP95509.1"/>
    <property type="molecule type" value="Genomic_DNA"/>
</dbReference>
<dbReference type="EC" id="2.7.13.3" evidence="2"/>
<evidence type="ECO:0000259" key="6">
    <source>
        <dbReference type="PROSITE" id="PS50109"/>
    </source>
</evidence>
<dbReference type="Proteomes" id="UP001054846">
    <property type="component" value="Chromosome"/>
</dbReference>
<evidence type="ECO:0000256" key="4">
    <source>
        <dbReference type="ARBA" id="ARBA00023012"/>
    </source>
</evidence>
<dbReference type="InterPro" id="IPR036890">
    <property type="entry name" value="HATPase_C_sf"/>
</dbReference>